<sequence length="288" mass="32499">MSEDRSGSSSDQQKSWFERLAQAFHDEPRNRKDIIELLQTAVKSEVIDRDAYSIAEGALEVSEVQARDIMIPPSQMVVIKSEDDPKTSIRKVIDSSHSRFPVVGEDSDEILGVLLAKDLLPLLFKEGEVTLEDILDRLRPANFIPESKRLNVLLNDFRTKRYHMAIVLDEYGSVSGLVTIEDVLEQIVGEIEDETDRLENEDIQATEQEGIFLVPALVSVEDFNEFFNAQLSEEEFDTIGGIIVQQFGHVPTRGEDITFEGFHFNVVKSDGRRVKTLQVTKATDQDAT</sequence>
<keyword evidence="2" id="KW-0813">Transport</keyword>
<dbReference type="EMBL" id="QKRA01000005">
    <property type="protein sequence ID" value="RDL43909.1"/>
    <property type="molecule type" value="Genomic_DNA"/>
</dbReference>
<dbReference type="Pfam" id="PF00571">
    <property type="entry name" value="CBS"/>
    <property type="match status" value="2"/>
</dbReference>
<evidence type="ECO:0000313" key="11">
    <source>
        <dbReference type="EMBL" id="RDL43909.1"/>
    </source>
</evidence>
<keyword evidence="4" id="KW-0460">Magnesium</keyword>
<dbReference type="PROSITE" id="PS51371">
    <property type="entry name" value="CBS"/>
    <property type="match status" value="2"/>
</dbReference>
<dbReference type="CDD" id="cd04590">
    <property type="entry name" value="CBS_pair_CorC_HlyC_assoc"/>
    <property type="match status" value="1"/>
</dbReference>
<dbReference type="Gene3D" id="3.30.465.10">
    <property type="match status" value="1"/>
</dbReference>
<keyword evidence="12" id="KW-1185">Reference proteome</keyword>
<evidence type="ECO:0000256" key="9">
    <source>
        <dbReference type="PROSITE-ProRule" id="PRU00703"/>
    </source>
</evidence>
<gene>
    <name evidence="11" type="ORF">DN730_12055</name>
</gene>
<evidence type="ECO:0000256" key="1">
    <source>
        <dbReference type="ARBA" id="ARBA00006337"/>
    </source>
</evidence>
<feature type="domain" description="CBS" evidence="10">
    <location>
        <begin position="70"/>
        <end position="129"/>
    </location>
</feature>
<dbReference type="GO" id="GO:0050660">
    <property type="term" value="F:flavin adenine dinucleotide binding"/>
    <property type="evidence" value="ECO:0007669"/>
    <property type="project" value="InterPro"/>
</dbReference>
<dbReference type="InterPro" id="IPR044751">
    <property type="entry name" value="Ion_transp-like_CBS"/>
</dbReference>
<accession>A0A370U7Y6</accession>
<evidence type="ECO:0000256" key="5">
    <source>
        <dbReference type="ARBA" id="ARBA00023122"/>
    </source>
</evidence>
<dbReference type="Pfam" id="PF03471">
    <property type="entry name" value="CorC_HlyC"/>
    <property type="match status" value="1"/>
</dbReference>
<organism evidence="11 12">
    <name type="scientific">Marinomonas piezotolerans</name>
    <dbReference type="NCBI Taxonomy" id="2213058"/>
    <lineage>
        <taxon>Bacteria</taxon>
        <taxon>Pseudomonadati</taxon>
        <taxon>Pseudomonadota</taxon>
        <taxon>Gammaproteobacteria</taxon>
        <taxon>Oceanospirillales</taxon>
        <taxon>Oceanospirillaceae</taxon>
        <taxon>Marinomonas</taxon>
    </lineage>
</organism>
<dbReference type="RefSeq" id="WP_115468394.1">
    <property type="nucleotide sequence ID" value="NZ_QKRA01000005.1"/>
</dbReference>
<dbReference type="SMART" id="SM01091">
    <property type="entry name" value="CorC_HlyC"/>
    <property type="match status" value="1"/>
</dbReference>
<dbReference type="PANTHER" id="PTHR22777:SF27">
    <property type="entry name" value="MAGNESIUM AND COBALT EFFLUX PROTEIN CORC"/>
    <property type="match status" value="1"/>
</dbReference>
<proteinExistence type="inferred from homology"/>
<dbReference type="InterPro" id="IPR046342">
    <property type="entry name" value="CBS_dom_sf"/>
</dbReference>
<dbReference type="OrthoDB" id="9798188at2"/>
<dbReference type="InterPro" id="IPR036318">
    <property type="entry name" value="FAD-bd_PCMH-like_sf"/>
</dbReference>
<dbReference type="FunFam" id="3.10.580.10:FF:000002">
    <property type="entry name" value="Magnesium/cobalt efflux protein CorC"/>
    <property type="match status" value="1"/>
</dbReference>
<comment type="caution">
    <text evidence="11">The sequence shown here is derived from an EMBL/GenBank/DDBJ whole genome shotgun (WGS) entry which is preliminary data.</text>
</comment>
<dbReference type="SUPFAM" id="SSF56176">
    <property type="entry name" value="FAD-binding/transporter-associated domain-like"/>
    <property type="match status" value="1"/>
</dbReference>
<dbReference type="Proteomes" id="UP000254326">
    <property type="component" value="Unassembled WGS sequence"/>
</dbReference>
<dbReference type="Gene3D" id="3.90.1280.20">
    <property type="match status" value="2"/>
</dbReference>
<evidence type="ECO:0000256" key="7">
    <source>
        <dbReference type="ARBA" id="ARBA00037273"/>
    </source>
</evidence>
<comment type="function">
    <text evidence="7">Plays a role in the transport of magnesium and cobalt ions.</text>
</comment>
<evidence type="ECO:0000256" key="2">
    <source>
        <dbReference type="ARBA" id="ARBA00022448"/>
    </source>
</evidence>
<protein>
    <recommendedName>
        <fullName evidence="8">Magnesium and cobalt efflux protein CorC</fullName>
    </recommendedName>
</protein>
<reference evidence="11 12" key="1">
    <citation type="submission" date="2018-06" db="EMBL/GenBank/DDBJ databases">
        <title>Marinomonas sp. YLB-05 draft genome sequence.</title>
        <authorList>
            <person name="Yu L."/>
            <person name="Tang X."/>
        </authorList>
    </citation>
    <scope>NUCLEOTIDE SEQUENCE [LARGE SCALE GENOMIC DNA]</scope>
    <source>
        <strain evidence="11 12">YLB-05</strain>
    </source>
</reference>
<dbReference type="Pfam" id="PF21917">
    <property type="entry name" value="NMB0537_N"/>
    <property type="match status" value="1"/>
</dbReference>
<dbReference type="AlphaFoldDB" id="A0A370U7Y6"/>
<dbReference type="InterPro" id="IPR005170">
    <property type="entry name" value="Transptr-assoc_dom"/>
</dbReference>
<keyword evidence="6" id="KW-0170">Cobalt</keyword>
<dbReference type="InterPro" id="IPR054115">
    <property type="entry name" value="CorC_N"/>
</dbReference>
<dbReference type="InterPro" id="IPR000644">
    <property type="entry name" value="CBS_dom"/>
</dbReference>
<dbReference type="InterPro" id="IPR016169">
    <property type="entry name" value="FAD-bd_PCMH_sub2"/>
</dbReference>
<evidence type="ECO:0000256" key="3">
    <source>
        <dbReference type="ARBA" id="ARBA00022737"/>
    </source>
</evidence>
<evidence type="ECO:0000256" key="4">
    <source>
        <dbReference type="ARBA" id="ARBA00022842"/>
    </source>
</evidence>
<keyword evidence="3" id="KW-0677">Repeat</keyword>
<dbReference type="GO" id="GO:0005886">
    <property type="term" value="C:plasma membrane"/>
    <property type="evidence" value="ECO:0007669"/>
    <property type="project" value="TreeGrafter"/>
</dbReference>
<evidence type="ECO:0000259" key="10">
    <source>
        <dbReference type="PROSITE" id="PS51371"/>
    </source>
</evidence>
<comment type="similarity">
    <text evidence="1">Belongs to the UPF0053 family.</text>
</comment>
<evidence type="ECO:0000256" key="8">
    <source>
        <dbReference type="ARBA" id="ARBA00040729"/>
    </source>
</evidence>
<dbReference type="PANTHER" id="PTHR22777">
    <property type="entry name" value="HEMOLYSIN-RELATED"/>
    <property type="match status" value="1"/>
</dbReference>
<feature type="domain" description="CBS" evidence="10">
    <location>
        <begin position="135"/>
        <end position="194"/>
    </location>
</feature>
<evidence type="ECO:0000313" key="12">
    <source>
        <dbReference type="Proteomes" id="UP000254326"/>
    </source>
</evidence>
<dbReference type="SMART" id="SM00116">
    <property type="entry name" value="CBS"/>
    <property type="match status" value="2"/>
</dbReference>
<dbReference type="SUPFAM" id="SSF54631">
    <property type="entry name" value="CBS-domain pair"/>
    <property type="match status" value="1"/>
</dbReference>
<evidence type="ECO:0000256" key="6">
    <source>
        <dbReference type="ARBA" id="ARBA00023285"/>
    </source>
</evidence>
<name>A0A370U7Y6_9GAMM</name>
<keyword evidence="5 9" id="KW-0129">CBS domain</keyword>